<accession>A0A833H342</accession>
<evidence type="ECO:0008006" key="4">
    <source>
        <dbReference type="Google" id="ProtNLM"/>
    </source>
</evidence>
<evidence type="ECO:0000256" key="1">
    <source>
        <dbReference type="SAM" id="Coils"/>
    </source>
</evidence>
<reference evidence="2 3" key="1">
    <citation type="submission" date="2019-10" db="EMBL/GenBank/DDBJ databases">
        <title>Extracellular Electron Transfer in a Candidatus Methanoperedens spp. Enrichment Culture.</title>
        <authorList>
            <person name="Berger S."/>
            <person name="Rangel Shaw D."/>
            <person name="Berben T."/>
            <person name="In 'T Zandt M."/>
            <person name="Frank J."/>
            <person name="Reimann J."/>
            <person name="Jetten M.S.M."/>
            <person name="Welte C.U."/>
        </authorList>
    </citation>
    <scope>NUCLEOTIDE SEQUENCE [LARGE SCALE GENOMIC DNA]</scope>
    <source>
        <strain evidence="2">SB12</strain>
    </source>
</reference>
<gene>
    <name evidence="2" type="ORF">F9K24_05470</name>
</gene>
<dbReference type="EMBL" id="WBUI01000004">
    <property type="protein sequence ID" value="KAB2933916.1"/>
    <property type="molecule type" value="Genomic_DNA"/>
</dbReference>
<dbReference type="Proteomes" id="UP000460298">
    <property type="component" value="Unassembled WGS sequence"/>
</dbReference>
<organism evidence="2 3">
    <name type="scientific">Leptonema illini</name>
    <dbReference type="NCBI Taxonomy" id="183"/>
    <lineage>
        <taxon>Bacteria</taxon>
        <taxon>Pseudomonadati</taxon>
        <taxon>Spirochaetota</taxon>
        <taxon>Spirochaetia</taxon>
        <taxon>Leptospirales</taxon>
        <taxon>Leptospiraceae</taxon>
        <taxon>Leptonema</taxon>
    </lineage>
</organism>
<comment type="caution">
    <text evidence="2">The sequence shown here is derived from an EMBL/GenBank/DDBJ whole genome shotgun (WGS) entry which is preliminary data.</text>
</comment>
<evidence type="ECO:0000313" key="3">
    <source>
        <dbReference type="Proteomes" id="UP000460298"/>
    </source>
</evidence>
<keyword evidence="1" id="KW-0175">Coiled coil</keyword>
<proteinExistence type="predicted"/>
<dbReference type="PROSITE" id="PS51257">
    <property type="entry name" value="PROKAR_LIPOPROTEIN"/>
    <property type="match status" value="1"/>
</dbReference>
<dbReference type="AlphaFoldDB" id="A0A833H342"/>
<feature type="coiled-coil region" evidence="1">
    <location>
        <begin position="45"/>
        <end position="76"/>
    </location>
</feature>
<name>A0A833H342_9LEPT</name>
<protein>
    <recommendedName>
        <fullName evidence="4">Lipoprotein</fullName>
    </recommendedName>
</protein>
<evidence type="ECO:0000313" key="2">
    <source>
        <dbReference type="EMBL" id="KAB2933916.1"/>
    </source>
</evidence>
<sequence>MKRAALTGSILLLSLLTVSCRKEPEEVIADLQESIAELPLDPADRQEAIEELLAEIEEYENEENEKRIQVLIEKAEGGLFEESGDGTIFVARTKSGWTVLHAGGQNQFSEGDDPESFLLSFGGRYIVYSVKEDDEKCRFSWIDLGENRTGSDHEEDFIEEACSTPVIPGDDGSVYISRSNDIFQRNMADGQEKLVLGRAFFKPAFPKINNRMFMIPIPEGIWLLFGAAGHYDLYHYAGTPGTVRKIYPGIASPLVQPAAYGLFTESPTASTALFLYTGEAGRYRLQGFTLPGTPWKSFQVPVRRNVTYLLSEDQFLFIKDAYPIRYVPSTGKESRLPLRVRRIFVHGSGLIYVDEQNRLLLRTEPYSEYEKKLFQMKEELEQNLRQ</sequence>